<dbReference type="GO" id="GO:0051213">
    <property type="term" value="F:dioxygenase activity"/>
    <property type="evidence" value="ECO:0007669"/>
    <property type="project" value="UniProtKB-KW"/>
</dbReference>
<proteinExistence type="predicted"/>
<sequence length="192" mass="21808">MGKYVHSLKTLRNIALEHGRVEHPDLASMARELGSVVHQDASALSARLASMHRRQRNAGRWLLAERRQPSLRVLVRAWPPGQRMPLLDHADRWGLELPLHGALEWQSYRRDPHNGELNALGRNWLGPGDASWFERDANLAHRCRNLSRHDTAYTLHVYGGELPDHRAGEPCEDVSAWFAQVQRGTFAGQLTP</sequence>
<evidence type="ECO:0000313" key="2">
    <source>
        <dbReference type="Proteomes" id="UP001556220"/>
    </source>
</evidence>
<dbReference type="SUPFAM" id="SSF51182">
    <property type="entry name" value="RmlC-like cupins"/>
    <property type="match status" value="1"/>
</dbReference>
<gene>
    <name evidence="1" type="ORF">ABQJ54_06910</name>
</gene>
<dbReference type="InterPro" id="IPR014710">
    <property type="entry name" value="RmlC-like_jellyroll"/>
</dbReference>
<keyword evidence="1" id="KW-0560">Oxidoreductase</keyword>
<dbReference type="Gene3D" id="2.60.120.10">
    <property type="entry name" value="Jelly Rolls"/>
    <property type="match status" value="1"/>
</dbReference>
<dbReference type="RefSeq" id="WP_367853512.1">
    <property type="nucleotide sequence ID" value="NZ_JBFOHK010000001.1"/>
</dbReference>
<dbReference type="InterPro" id="IPR011051">
    <property type="entry name" value="RmlC_Cupin_sf"/>
</dbReference>
<comment type="caution">
    <text evidence="1">The sequence shown here is derived from an EMBL/GenBank/DDBJ whole genome shotgun (WGS) entry which is preliminary data.</text>
</comment>
<dbReference type="EMBL" id="JBFOHK010000001">
    <property type="protein sequence ID" value="MEW9571474.1"/>
    <property type="molecule type" value="Genomic_DNA"/>
</dbReference>
<keyword evidence="2" id="KW-1185">Reference proteome</keyword>
<organism evidence="1 2">
    <name type="scientific">Rhodanobacter lycopersici</name>
    <dbReference type="NCBI Taxonomy" id="3162487"/>
    <lineage>
        <taxon>Bacteria</taxon>
        <taxon>Pseudomonadati</taxon>
        <taxon>Pseudomonadota</taxon>
        <taxon>Gammaproteobacteria</taxon>
        <taxon>Lysobacterales</taxon>
        <taxon>Rhodanobacteraceae</taxon>
        <taxon>Rhodanobacter</taxon>
    </lineage>
</organism>
<evidence type="ECO:0000313" key="1">
    <source>
        <dbReference type="EMBL" id="MEW9571474.1"/>
    </source>
</evidence>
<accession>A0ABV3QD12</accession>
<reference evidence="1 2" key="1">
    <citation type="submission" date="2024-06" db="EMBL/GenBank/DDBJ databases">
        <authorList>
            <person name="Woo H."/>
        </authorList>
    </citation>
    <scope>NUCLEOTIDE SEQUENCE [LARGE SCALE GENOMIC DNA]</scope>
    <source>
        <strain evidence="1 2">Si-c</strain>
    </source>
</reference>
<name>A0ABV3QD12_9GAMM</name>
<keyword evidence="1" id="KW-0223">Dioxygenase</keyword>
<dbReference type="Proteomes" id="UP001556220">
    <property type="component" value="Unassembled WGS sequence"/>
</dbReference>
<protein>
    <submittedName>
        <fullName evidence="1">Cysteine dioxygenase</fullName>
    </submittedName>
</protein>